<evidence type="ECO:0000256" key="4">
    <source>
        <dbReference type="ARBA" id="ARBA00022490"/>
    </source>
</evidence>
<protein>
    <recommendedName>
        <fullName evidence="3 5">Regulatory protein RecX</fullName>
    </recommendedName>
</protein>
<evidence type="ECO:0000259" key="9">
    <source>
        <dbReference type="Pfam" id="PF21982"/>
    </source>
</evidence>
<evidence type="ECO:0000313" key="10">
    <source>
        <dbReference type="EMBL" id="PPK64142.1"/>
    </source>
</evidence>
<evidence type="ECO:0000256" key="6">
    <source>
        <dbReference type="SAM" id="MobiDB-lite"/>
    </source>
</evidence>
<dbReference type="Pfam" id="PF21981">
    <property type="entry name" value="RecX_HTH3"/>
    <property type="match status" value="1"/>
</dbReference>
<dbReference type="PANTHER" id="PTHR33602:SF1">
    <property type="entry name" value="REGULATORY PROTEIN RECX FAMILY PROTEIN"/>
    <property type="match status" value="1"/>
</dbReference>
<dbReference type="InterPro" id="IPR053925">
    <property type="entry name" value="RecX_HTH_3rd"/>
</dbReference>
<feature type="domain" description="RecX third three-helical" evidence="8">
    <location>
        <begin position="423"/>
        <end position="469"/>
    </location>
</feature>
<dbReference type="GO" id="GO:0005737">
    <property type="term" value="C:cytoplasm"/>
    <property type="evidence" value="ECO:0007669"/>
    <property type="project" value="UniProtKB-SubCell"/>
</dbReference>
<comment type="caution">
    <text evidence="10">The sequence shown here is derived from an EMBL/GenBank/DDBJ whole genome shotgun (WGS) entry which is preliminary data.</text>
</comment>
<feature type="compositionally biased region" description="Basic and acidic residues" evidence="6">
    <location>
        <begin position="226"/>
        <end position="238"/>
    </location>
</feature>
<feature type="compositionally biased region" description="Basic and acidic residues" evidence="6">
    <location>
        <begin position="159"/>
        <end position="171"/>
    </location>
</feature>
<keyword evidence="4 5" id="KW-0963">Cytoplasm</keyword>
<keyword evidence="11" id="KW-1185">Reference proteome</keyword>
<feature type="region of interest" description="Disordered" evidence="6">
    <location>
        <begin position="1"/>
        <end position="326"/>
    </location>
</feature>
<gene>
    <name evidence="5" type="primary">recX</name>
    <name evidence="10" type="ORF">CLV40_1216</name>
</gene>
<sequence>MPEPDPAPRWWHEPGPDGGTGGSAVDGPGTWWADTPPTAPTPIAWSTPDDGADVGTGEDTDPRPTPDKSEKDDPTPAASAAVERSNRPEPTAQQQDWWAPEPTPTKHSSRSRKPDRNPIAPDGTHEAELPAAAPDSGRSRKKFSDKTANADDPVAAIRQRLESLDRRREIPRSGSGQRGGPHESDLSPAGSGAPEAEASGPALDGAGARWKSSDEAVADPVAAARQRLESLERRREPEPSGGKRGRGARASGSPRPDTPPEVGSPDDDGSTETGATRSRPGRRESTGDPAGAGSRGGRRSRRSSNDDAEAPPGERRRRGDAEQDPAATARDVCYRLLAARDRTRLELAQALRRKEIPDDVAETVLDKFAAAGLIDDAAFAETWVRSRHAHRGLGRRALATELRRKGVDAEVVAEAVAAVDSDAEADRAAALVRKKLGTMRNLDDQVKIRRLVAMLARRGYGEGMAYRVVRTELDAPEDDPDC</sequence>
<dbReference type="Pfam" id="PF02631">
    <property type="entry name" value="RecX_HTH2"/>
    <property type="match status" value="1"/>
</dbReference>
<dbReference type="InterPro" id="IPR053926">
    <property type="entry name" value="RecX_HTH_1st"/>
</dbReference>
<comment type="subcellular location">
    <subcellularLocation>
        <location evidence="1 5">Cytoplasm</location>
    </subcellularLocation>
</comment>
<dbReference type="OrthoDB" id="5244465at2"/>
<evidence type="ECO:0000259" key="7">
    <source>
        <dbReference type="Pfam" id="PF02631"/>
    </source>
</evidence>
<proteinExistence type="inferred from homology"/>
<accession>A0A2S6GG18</accession>
<evidence type="ECO:0000259" key="8">
    <source>
        <dbReference type="Pfam" id="PF21981"/>
    </source>
</evidence>
<dbReference type="Gene3D" id="1.10.10.10">
    <property type="entry name" value="Winged helix-like DNA-binding domain superfamily/Winged helix DNA-binding domain"/>
    <property type="match status" value="2"/>
</dbReference>
<evidence type="ECO:0000256" key="5">
    <source>
        <dbReference type="HAMAP-Rule" id="MF_01114"/>
    </source>
</evidence>
<dbReference type="HAMAP" id="MF_01114">
    <property type="entry name" value="RecX"/>
    <property type="match status" value="1"/>
</dbReference>
<feature type="domain" description="RecX second three-helical" evidence="7">
    <location>
        <begin position="375"/>
        <end position="415"/>
    </location>
</feature>
<reference evidence="10 11" key="1">
    <citation type="submission" date="2018-02" db="EMBL/GenBank/DDBJ databases">
        <title>Genomic Encyclopedia of Archaeal and Bacterial Type Strains, Phase II (KMG-II): from individual species to whole genera.</title>
        <authorList>
            <person name="Goeker M."/>
        </authorList>
    </citation>
    <scope>NUCLEOTIDE SEQUENCE [LARGE SCALE GENOMIC DNA]</scope>
    <source>
        <strain evidence="10 11">YU 961-1</strain>
    </source>
</reference>
<feature type="compositionally biased region" description="Basic and acidic residues" evidence="6">
    <location>
        <begin position="312"/>
        <end position="321"/>
    </location>
</feature>
<evidence type="ECO:0000256" key="2">
    <source>
        <dbReference type="ARBA" id="ARBA00009695"/>
    </source>
</evidence>
<dbReference type="PANTHER" id="PTHR33602">
    <property type="entry name" value="REGULATORY PROTEIN RECX FAMILY PROTEIN"/>
    <property type="match status" value="1"/>
</dbReference>
<evidence type="ECO:0000256" key="3">
    <source>
        <dbReference type="ARBA" id="ARBA00018111"/>
    </source>
</evidence>
<feature type="compositionally biased region" description="Low complexity" evidence="6">
    <location>
        <begin position="187"/>
        <end position="202"/>
    </location>
</feature>
<feature type="compositionally biased region" description="Low complexity" evidence="6">
    <location>
        <begin position="30"/>
        <end position="48"/>
    </location>
</feature>
<dbReference type="InterPro" id="IPR003783">
    <property type="entry name" value="Regulatory_RecX"/>
</dbReference>
<dbReference type="AlphaFoldDB" id="A0A2S6GG18"/>
<feature type="domain" description="RecX first three-helical" evidence="9">
    <location>
        <begin position="329"/>
        <end position="367"/>
    </location>
</feature>
<comment type="similarity">
    <text evidence="2 5">Belongs to the RecX family.</text>
</comment>
<dbReference type="EMBL" id="PTIX01000021">
    <property type="protein sequence ID" value="PPK64142.1"/>
    <property type="molecule type" value="Genomic_DNA"/>
</dbReference>
<comment type="function">
    <text evidence="5">Modulates RecA activity.</text>
</comment>
<dbReference type="InterPro" id="IPR053924">
    <property type="entry name" value="RecX_HTH_2nd"/>
</dbReference>
<dbReference type="InterPro" id="IPR036388">
    <property type="entry name" value="WH-like_DNA-bd_sf"/>
</dbReference>
<dbReference type="Proteomes" id="UP000239203">
    <property type="component" value="Unassembled WGS sequence"/>
</dbReference>
<dbReference type="Pfam" id="PF21982">
    <property type="entry name" value="RecX_HTH1"/>
    <property type="match status" value="1"/>
</dbReference>
<feature type="compositionally biased region" description="Acidic residues" evidence="6">
    <location>
        <begin position="50"/>
        <end position="59"/>
    </location>
</feature>
<organism evidence="10 11">
    <name type="scientific">Actinokineospora auranticolor</name>
    <dbReference type="NCBI Taxonomy" id="155976"/>
    <lineage>
        <taxon>Bacteria</taxon>
        <taxon>Bacillati</taxon>
        <taxon>Actinomycetota</taxon>
        <taxon>Actinomycetes</taxon>
        <taxon>Pseudonocardiales</taxon>
        <taxon>Pseudonocardiaceae</taxon>
        <taxon>Actinokineospora</taxon>
    </lineage>
</organism>
<evidence type="ECO:0000313" key="11">
    <source>
        <dbReference type="Proteomes" id="UP000239203"/>
    </source>
</evidence>
<feature type="compositionally biased region" description="Basic and acidic residues" evidence="6">
    <location>
        <begin position="60"/>
        <end position="74"/>
    </location>
</feature>
<evidence type="ECO:0000256" key="1">
    <source>
        <dbReference type="ARBA" id="ARBA00004496"/>
    </source>
</evidence>
<dbReference type="GO" id="GO:0006282">
    <property type="term" value="P:regulation of DNA repair"/>
    <property type="evidence" value="ECO:0007669"/>
    <property type="project" value="UniProtKB-UniRule"/>
</dbReference>
<name>A0A2S6GG18_9PSEU</name>